<accession>N6WQ74</accession>
<keyword evidence="6 7" id="KW-0472">Membrane</keyword>
<feature type="transmembrane region" description="Helical" evidence="7">
    <location>
        <begin position="142"/>
        <end position="160"/>
    </location>
</feature>
<feature type="transmembrane region" description="Helical" evidence="7">
    <location>
        <begin position="336"/>
        <end position="357"/>
    </location>
</feature>
<dbReference type="InterPro" id="IPR004638">
    <property type="entry name" value="EmrB-like"/>
</dbReference>
<feature type="transmembrane region" description="Helical" evidence="7">
    <location>
        <begin position="431"/>
        <end position="452"/>
    </location>
</feature>
<name>N6WQ74_9GAMM</name>
<dbReference type="AlphaFoldDB" id="N6WQ74"/>
<evidence type="ECO:0000256" key="6">
    <source>
        <dbReference type="ARBA" id="ARBA00023136"/>
    </source>
</evidence>
<keyword evidence="3" id="KW-1003">Cell membrane</keyword>
<dbReference type="NCBIfam" id="TIGR00711">
    <property type="entry name" value="efflux_EmrB"/>
    <property type="match status" value="1"/>
</dbReference>
<feature type="transmembrane region" description="Helical" evidence="7">
    <location>
        <begin position="16"/>
        <end position="40"/>
    </location>
</feature>
<evidence type="ECO:0000313" key="10">
    <source>
        <dbReference type="Proteomes" id="UP000013165"/>
    </source>
</evidence>
<dbReference type="PRINTS" id="PR01036">
    <property type="entry name" value="TCRTETB"/>
</dbReference>
<keyword evidence="4 7" id="KW-0812">Transmembrane</keyword>
<evidence type="ECO:0000256" key="2">
    <source>
        <dbReference type="ARBA" id="ARBA00022448"/>
    </source>
</evidence>
<feature type="transmembrane region" description="Helical" evidence="7">
    <location>
        <begin position="307"/>
        <end position="324"/>
    </location>
</feature>
<keyword evidence="10" id="KW-1185">Reference proteome</keyword>
<evidence type="ECO:0000256" key="5">
    <source>
        <dbReference type="ARBA" id="ARBA00022989"/>
    </source>
</evidence>
<feature type="transmembrane region" description="Helical" evidence="7">
    <location>
        <begin position="84"/>
        <end position="103"/>
    </location>
</feature>
<dbReference type="InterPro" id="IPR011701">
    <property type="entry name" value="MFS"/>
</dbReference>
<keyword evidence="2" id="KW-0813">Transport</keyword>
<reference evidence="9 10" key="1">
    <citation type="journal article" date="2013" name="Genome Announc.">
        <title>Genome Sequence of the Polycyclic Aromatic Hydrocarbon-Degrading Bacterium Strain Marinobacter nanhaiticus D15-8WT.</title>
        <authorList>
            <person name="Cui Z."/>
            <person name="Gao W."/>
            <person name="Li Q."/>
            <person name="Xu G."/>
            <person name="Zheng L."/>
        </authorList>
    </citation>
    <scope>NUCLEOTIDE SEQUENCE [LARGE SCALE GENOMIC DNA]</scope>
    <source>
        <strain evidence="9 10">D15-8W</strain>
    </source>
</reference>
<dbReference type="Proteomes" id="UP000013165">
    <property type="component" value="Unassembled WGS sequence"/>
</dbReference>
<protein>
    <submittedName>
        <fullName evidence="9">DHA2 family efflux MFS transporter permease subunit</fullName>
    </submittedName>
</protein>
<dbReference type="InterPro" id="IPR036259">
    <property type="entry name" value="MFS_trans_sf"/>
</dbReference>
<sequence length="465" mass="47495">MDRQAHVNPPISGRTWGIAAVTGAGAFMAMLDSTVANLALESIRADFATTLPVVQWVSTGYLGALAVSLPAAAWLGGRFGYGRIWAVSLALFVMASAFCAVAASPGMLIAARLLQGLAGGLMVPAGQAVIGAVAGSRQLGRIMGFLGLVIALGPAIGPAAGGFLLDVASWRWLFWINVPFGIAALLMAIRLVPEGREDPERILDIAGLLMLSLGLPLLLYGATEIGAAGLGSMAIVAGTLGAFLVGSFVLRTMNARHPLIHLHLLGMRRFAAATVITGFTGANMYGGLLLLPLYLQIVVGLEPGATGIWLLVMGLGSAVALPVAGSLADRLGAGPVSLTGAGLLLVSTIPFLFPTALSDGVLAAALLARGAGLALAQMPAVAAAYSVAHTDEMGDATTLVNIVQRVGGAIGAVAVVIVLQQVNILSTTESYICAFAALGLLSLMTLATAMVLQRQSHQPQERLAD</sequence>
<dbReference type="GO" id="GO:0022857">
    <property type="term" value="F:transmembrane transporter activity"/>
    <property type="evidence" value="ECO:0007669"/>
    <property type="project" value="InterPro"/>
</dbReference>
<dbReference type="eggNOG" id="COG0477">
    <property type="taxonomic scope" value="Bacteria"/>
</dbReference>
<dbReference type="OrthoDB" id="9812221at2"/>
<dbReference type="Gene3D" id="1.20.1250.20">
    <property type="entry name" value="MFS general substrate transporter like domains"/>
    <property type="match status" value="2"/>
</dbReference>
<dbReference type="HOGENOM" id="CLU_000960_28_0_6"/>
<evidence type="ECO:0000259" key="8">
    <source>
        <dbReference type="PROSITE" id="PS50850"/>
    </source>
</evidence>
<evidence type="ECO:0000256" key="1">
    <source>
        <dbReference type="ARBA" id="ARBA00004651"/>
    </source>
</evidence>
<feature type="transmembrane region" description="Helical" evidence="7">
    <location>
        <begin position="205"/>
        <end position="222"/>
    </location>
</feature>
<dbReference type="PROSITE" id="PS50850">
    <property type="entry name" value="MFS"/>
    <property type="match status" value="1"/>
</dbReference>
<comment type="subcellular location">
    <subcellularLocation>
        <location evidence="1">Cell membrane</location>
        <topology evidence="1">Multi-pass membrane protein</topology>
    </subcellularLocation>
</comment>
<proteinExistence type="predicted"/>
<dbReference type="STRING" id="626887.J057_17390"/>
<dbReference type="PATRIC" id="fig|626887.3.peg.3475"/>
<dbReference type="PANTHER" id="PTHR42718">
    <property type="entry name" value="MAJOR FACILITATOR SUPERFAMILY MULTIDRUG TRANSPORTER MFSC"/>
    <property type="match status" value="1"/>
</dbReference>
<comment type="caution">
    <text evidence="9">The sequence shown here is derived from an EMBL/GenBank/DDBJ whole genome shotgun (WGS) entry which is preliminary data.</text>
</comment>
<feature type="transmembrane region" description="Helical" evidence="7">
    <location>
        <begin position="172"/>
        <end position="193"/>
    </location>
</feature>
<dbReference type="RefSeq" id="WP_004581417.1">
    <property type="nucleotide sequence ID" value="NZ_AP028878.1"/>
</dbReference>
<feature type="transmembrane region" description="Helical" evidence="7">
    <location>
        <begin position="109"/>
        <end position="130"/>
    </location>
</feature>
<keyword evidence="5 7" id="KW-1133">Transmembrane helix</keyword>
<feature type="transmembrane region" description="Helical" evidence="7">
    <location>
        <begin position="399"/>
        <end position="419"/>
    </location>
</feature>
<dbReference type="PANTHER" id="PTHR42718:SF46">
    <property type="entry name" value="BLR6921 PROTEIN"/>
    <property type="match status" value="1"/>
</dbReference>
<feature type="transmembrane region" description="Helical" evidence="7">
    <location>
        <begin position="363"/>
        <end position="387"/>
    </location>
</feature>
<dbReference type="EMBL" id="APLQ01000014">
    <property type="protein sequence ID" value="ENO13192.1"/>
    <property type="molecule type" value="Genomic_DNA"/>
</dbReference>
<evidence type="ECO:0000256" key="3">
    <source>
        <dbReference type="ARBA" id="ARBA00022475"/>
    </source>
</evidence>
<dbReference type="Pfam" id="PF07690">
    <property type="entry name" value="MFS_1"/>
    <property type="match status" value="1"/>
</dbReference>
<evidence type="ECO:0000256" key="7">
    <source>
        <dbReference type="SAM" id="Phobius"/>
    </source>
</evidence>
<gene>
    <name evidence="9" type="ORF">J057_17390</name>
</gene>
<organism evidence="9 10">
    <name type="scientific">Marinobacter nanhaiticus D15-8W</name>
    <dbReference type="NCBI Taxonomy" id="626887"/>
    <lineage>
        <taxon>Bacteria</taxon>
        <taxon>Pseudomonadati</taxon>
        <taxon>Pseudomonadota</taxon>
        <taxon>Gammaproteobacteria</taxon>
        <taxon>Pseudomonadales</taxon>
        <taxon>Marinobacteraceae</taxon>
        <taxon>Marinobacter</taxon>
    </lineage>
</organism>
<dbReference type="InterPro" id="IPR020846">
    <property type="entry name" value="MFS_dom"/>
</dbReference>
<dbReference type="GO" id="GO:0005886">
    <property type="term" value="C:plasma membrane"/>
    <property type="evidence" value="ECO:0007669"/>
    <property type="project" value="UniProtKB-SubCell"/>
</dbReference>
<evidence type="ECO:0000256" key="4">
    <source>
        <dbReference type="ARBA" id="ARBA00022692"/>
    </source>
</evidence>
<dbReference type="SUPFAM" id="SSF103473">
    <property type="entry name" value="MFS general substrate transporter"/>
    <property type="match status" value="1"/>
</dbReference>
<feature type="transmembrane region" description="Helical" evidence="7">
    <location>
        <begin position="60"/>
        <end position="77"/>
    </location>
</feature>
<feature type="transmembrane region" description="Helical" evidence="7">
    <location>
        <begin position="270"/>
        <end position="295"/>
    </location>
</feature>
<feature type="transmembrane region" description="Helical" evidence="7">
    <location>
        <begin position="228"/>
        <end position="250"/>
    </location>
</feature>
<evidence type="ECO:0000313" key="9">
    <source>
        <dbReference type="EMBL" id="ENO13192.1"/>
    </source>
</evidence>
<feature type="domain" description="Major facilitator superfamily (MFS) profile" evidence="8">
    <location>
        <begin position="18"/>
        <end position="457"/>
    </location>
</feature>